<dbReference type="InterPro" id="IPR000524">
    <property type="entry name" value="Tscrpt_reg_HTH_GntR"/>
</dbReference>
<dbReference type="CDD" id="cd00609">
    <property type="entry name" value="AAT_like"/>
    <property type="match status" value="1"/>
</dbReference>
<proteinExistence type="inferred from homology"/>
<dbReference type="PANTHER" id="PTHR46577:SF2">
    <property type="entry name" value="TRANSCRIPTIONAL REGULATORY PROTEIN"/>
    <property type="match status" value="1"/>
</dbReference>
<dbReference type="Gene3D" id="3.40.640.10">
    <property type="entry name" value="Type I PLP-dependent aspartate aminotransferase-like (Major domain)"/>
    <property type="match status" value="1"/>
</dbReference>
<keyword evidence="8" id="KW-1185">Reference proteome</keyword>
<evidence type="ECO:0000256" key="2">
    <source>
        <dbReference type="ARBA" id="ARBA00022898"/>
    </source>
</evidence>
<dbReference type="PANTHER" id="PTHR46577">
    <property type="entry name" value="HTH-TYPE TRANSCRIPTIONAL REGULATORY PROTEIN GABR"/>
    <property type="match status" value="1"/>
</dbReference>
<dbReference type="InterPro" id="IPR004839">
    <property type="entry name" value="Aminotransferase_I/II_large"/>
</dbReference>
<keyword evidence="2" id="KW-0663">Pyridoxal phosphate</keyword>
<dbReference type="Pfam" id="PF00392">
    <property type="entry name" value="GntR"/>
    <property type="match status" value="1"/>
</dbReference>
<dbReference type="SUPFAM" id="SSF46785">
    <property type="entry name" value="Winged helix' DNA-binding domain"/>
    <property type="match status" value="1"/>
</dbReference>
<dbReference type="Gene3D" id="1.10.10.10">
    <property type="entry name" value="Winged helix-like DNA-binding domain superfamily/Winged helix DNA-binding domain"/>
    <property type="match status" value="1"/>
</dbReference>
<evidence type="ECO:0000256" key="4">
    <source>
        <dbReference type="ARBA" id="ARBA00023125"/>
    </source>
</evidence>
<organism evidence="7 8">
    <name type="scientific">Dactylosporangium roseum</name>
    <dbReference type="NCBI Taxonomy" id="47989"/>
    <lineage>
        <taxon>Bacteria</taxon>
        <taxon>Bacillati</taxon>
        <taxon>Actinomycetota</taxon>
        <taxon>Actinomycetes</taxon>
        <taxon>Micromonosporales</taxon>
        <taxon>Micromonosporaceae</taxon>
        <taxon>Dactylosporangium</taxon>
    </lineage>
</organism>
<dbReference type="InterPro" id="IPR051446">
    <property type="entry name" value="HTH_trans_reg/aminotransferase"/>
</dbReference>
<dbReference type="Pfam" id="PF00155">
    <property type="entry name" value="Aminotran_1_2"/>
    <property type="match status" value="1"/>
</dbReference>
<sequence>MFRRCNLLAPSSASDRPAPAVLDLIAGAVEDRSARGVAAAVSRLVTAGTLPAGVRLPTVRDVARELGISPTTVSEAWRSLARAGAIQTRGRSGTFVAAPSLPRQRLRYAQLGGRVSELRAGLTRDYSTGVPDYDLLPSLTDALKRIGDARLTTSYLDGAVLPRLETVLRERWPFPPERLTVVDGALDALDRITGVVVRFGDHVLVEDPAFPPMLDLLETVGATLVGVPIDEHGMRPEALAAALRAYEPVAVYLQPRAHNPTGASMTQARADKLARVIAKHSGVTVVEDDHAGGIATAPPVSLGRRLPDRTLHVVSFSKSHGPDLRLAAIGGPASVVTAVTDRRLLGPGWSSRLLQAVLVDLLTDRSTADQIARARDEYARRRTALLDALDARGVTATAADGINLWMAVANQQVAMLTLAAHGIAVAPGAPFEVSHLDSDHVRITVGLVRDGFEELADVLAEAAGAPLRGSGPRTANHPHGWR</sequence>
<dbReference type="EMBL" id="CP073721">
    <property type="protein sequence ID" value="UWZ38753.1"/>
    <property type="molecule type" value="Genomic_DNA"/>
</dbReference>
<dbReference type="SMART" id="SM00345">
    <property type="entry name" value="HTH_GNTR"/>
    <property type="match status" value="1"/>
</dbReference>
<dbReference type="InterPro" id="IPR036388">
    <property type="entry name" value="WH-like_DNA-bd_sf"/>
</dbReference>
<dbReference type="PROSITE" id="PS50949">
    <property type="entry name" value="HTH_GNTR"/>
    <property type="match status" value="1"/>
</dbReference>
<evidence type="ECO:0000313" key="7">
    <source>
        <dbReference type="EMBL" id="UWZ38753.1"/>
    </source>
</evidence>
<dbReference type="Proteomes" id="UP001058271">
    <property type="component" value="Chromosome"/>
</dbReference>
<dbReference type="CDD" id="cd07377">
    <property type="entry name" value="WHTH_GntR"/>
    <property type="match status" value="1"/>
</dbReference>
<evidence type="ECO:0000256" key="5">
    <source>
        <dbReference type="ARBA" id="ARBA00023163"/>
    </source>
</evidence>
<keyword evidence="4" id="KW-0238">DNA-binding</keyword>
<dbReference type="GO" id="GO:0008483">
    <property type="term" value="F:transaminase activity"/>
    <property type="evidence" value="ECO:0007669"/>
    <property type="project" value="UniProtKB-KW"/>
</dbReference>
<reference evidence="7" key="1">
    <citation type="submission" date="2021-04" db="EMBL/GenBank/DDBJ databases">
        <title>Biosynthetic gene clusters of Dactylosporangioum roseum.</title>
        <authorList>
            <person name="Hartkoorn R.C."/>
            <person name="Beaudoing E."/>
            <person name="Hot D."/>
            <person name="Moureu S."/>
        </authorList>
    </citation>
    <scope>NUCLEOTIDE SEQUENCE</scope>
    <source>
        <strain evidence="7">NRRL B-16295</strain>
    </source>
</reference>
<dbReference type="InterPro" id="IPR036390">
    <property type="entry name" value="WH_DNA-bd_sf"/>
</dbReference>
<keyword evidence="5" id="KW-0804">Transcription</keyword>
<evidence type="ECO:0000256" key="1">
    <source>
        <dbReference type="ARBA" id="ARBA00005384"/>
    </source>
</evidence>
<evidence type="ECO:0000259" key="6">
    <source>
        <dbReference type="PROSITE" id="PS50949"/>
    </source>
</evidence>
<keyword evidence="7" id="KW-0808">Transferase</keyword>
<dbReference type="SUPFAM" id="SSF53383">
    <property type="entry name" value="PLP-dependent transferases"/>
    <property type="match status" value="1"/>
</dbReference>
<accession>A0ABY5Z9J3</accession>
<keyword evidence="3" id="KW-0805">Transcription regulation</keyword>
<dbReference type="InterPro" id="IPR015421">
    <property type="entry name" value="PyrdxlP-dep_Trfase_major"/>
</dbReference>
<dbReference type="InterPro" id="IPR015424">
    <property type="entry name" value="PyrdxlP-dep_Trfase"/>
</dbReference>
<gene>
    <name evidence="7" type="ORF">Drose_11300</name>
</gene>
<keyword evidence="7" id="KW-0032">Aminotransferase</keyword>
<name>A0ABY5Z9J3_9ACTN</name>
<protein>
    <submittedName>
        <fullName evidence="7">Aminotransferase class I/II-fold pyridoxal phosphate-dependent enzyme</fullName>
    </submittedName>
</protein>
<evidence type="ECO:0000313" key="8">
    <source>
        <dbReference type="Proteomes" id="UP001058271"/>
    </source>
</evidence>
<feature type="domain" description="HTH gntR-type" evidence="6">
    <location>
        <begin position="31"/>
        <end position="99"/>
    </location>
</feature>
<comment type="similarity">
    <text evidence="1">In the C-terminal section; belongs to the class-I pyridoxal-phosphate-dependent aminotransferase family.</text>
</comment>
<evidence type="ECO:0000256" key="3">
    <source>
        <dbReference type="ARBA" id="ARBA00023015"/>
    </source>
</evidence>